<dbReference type="AlphaFoldDB" id="A0A8T2B783"/>
<evidence type="ECO:0000313" key="3">
    <source>
        <dbReference type="Proteomes" id="UP000694251"/>
    </source>
</evidence>
<keyword evidence="3" id="KW-1185">Reference proteome</keyword>
<comment type="caution">
    <text evidence="2">The sequence shown here is derived from an EMBL/GenBank/DDBJ whole genome shotgun (WGS) entry which is preliminary data.</text>
</comment>
<dbReference type="CDD" id="cd22157">
    <property type="entry name" value="F-box_AtFBW1-like"/>
    <property type="match status" value="1"/>
</dbReference>
<sequence length="413" mass="47351">MTTTTTTMANLPVVLVEDILSRVPMTSLRAIRLTCKTWNRLSKYQIIGKKAATKNQFLGFMLIDFTICSMRFDLRGISNNDDEDDDDFIDQSVKEVSELYEFSISQIFHCDGLLLCVFNDTSSKTLMVCNMYLGQTRMIKARQLFDRFTKSGVYAFGYDDSEENRNHKILRNETNGGGYEIYDFRSDSWRVLDVTPDGDTNFGEKLSLSLKGNAYFLATEEYDETLVVEGETLYSRESRLMLLCFDFTSETFGQLLTLPFHSLGDLVVDSSVESWALSCVREEKLAVLFQHYKTIKIWTTTEIEPNAVSWDDFLEVDLTMFGGIPDDFRAGSFFVDEEKEVAVVFDQETKMDRNQTAYIIGKDGYFKSVNFGDDQPSYRLPLVCSSYVPSLVQLDKQAKGKINKQGKRKERDY</sequence>
<dbReference type="InterPro" id="IPR017451">
    <property type="entry name" value="F-box-assoc_interact_dom"/>
</dbReference>
<dbReference type="Proteomes" id="UP000694251">
    <property type="component" value="Chromosome 8"/>
</dbReference>
<dbReference type="InterPro" id="IPR006527">
    <property type="entry name" value="F-box-assoc_dom_typ1"/>
</dbReference>
<proteinExistence type="predicted"/>
<dbReference type="SMART" id="SM00256">
    <property type="entry name" value="FBOX"/>
    <property type="match status" value="1"/>
</dbReference>
<name>A0A8T2B783_ARASU</name>
<dbReference type="InterPro" id="IPR050796">
    <property type="entry name" value="SCF_F-box_component"/>
</dbReference>
<dbReference type="OrthoDB" id="10282922at2759"/>
<evidence type="ECO:0000313" key="2">
    <source>
        <dbReference type="EMBL" id="KAG7581836.1"/>
    </source>
</evidence>
<dbReference type="Pfam" id="PF07734">
    <property type="entry name" value="FBA_1"/>
    <property type="match status" value="1"/>
</dbReference>
<dbReference type="PROSITE" id="PS50181">
    <property type="entry name" value="FBOX"/>
    <property type="match status" value="1"/>
</dbReference>
<dbReference type="NCBIfam" id="TIGR01640">
    <property type="entry name" value="F_box_assoc_1"/>
    <property type="match status" value="1"/>
</dbReference>
<feature type="domain" description="F-box" evidence="1">
    <location>
        <begin position="5"/>
        <end position="51"/>
    </location>
</feature>
<dbReference type="EMBL" id="JAEFBJ010000008">
    <property type="protein sequence ID" value="KAG7581836.1"/>
    <property type="molecule type" value="Genomic_DNA"/>
</dbReference>
<protein>
    <submittedName>
        <fullName evidence="2">F-box domain</fullName>
    </submittedName>
</protein>
<evidence type="ECO:0000259" key="1">
    <source>
        <dbReference type="PROSITE" id="PS50181"/>
    </source>
</evidence>
<dbReference type="PANTHER" id="PTHR31672">
    <property type="entry name" value="BNACNNG10540D PROTEIN"/>
    <property type="match status" value="1"/>
</dbReference>
<gene>
    <name evidence="2" type="ORF">ISN44_As08g014720</name>
</gene>
<organism evidence="2 3">
    <name type="scientific">Arabidopsis suecica</name>
    <name type="common">Swedish thale-cress</name>
    <name type="synonym">Cardaminopsis suecica</name>
    <dbReference type="NCBI Taxonomy" id="45249"/>
    <lineage>
        <taxon>Eukaryota</taxon>
        <taxon>Viridiplantae</taxon>
        <taxon>Streptophyta</taxon>
        <taxon>Embryophyta</taxon>
        <taxon>Tracheophyta</taxon>
        <taxon>Spermatophyta</taxon>
        <taxon>Magnoliopsida</taxon>
        <taxon>eudicotyledons</taxon>
        <taxon>Gunneridae</taxon>
        <taxon>Pentapetalae</taxon>
        <taxon>rosids</taxon>
        <taxon>malvids</taxon>
        <taxon>Brassicales</taxon>
        <taxon>Brassicaceae</taxon>
        <taxon>Camelineae</taxon>
        <taxon>Arabidopsis</taxon>
    </lineage>
</organism>
<accession>A0A8T2B783</accession>
<reference evidence="2 3" key="1">
    <citation type="submission" date="2020-12" db="EMBL/GenBank/DDBJ databases">
        <title>Concerted genomic and epigenomic changes stabilize Arabidopsis allopolyploids.</title>
        <authorList>
            <person name="Chen Z."/>
        </authorList>
    </citation>
    <scope>NUCLEOTIDE SEQUENCE [LARGE SCALE GENOMIC DNA]</scope>
    <source>
        <strain evidence="2">As9502</strain>
        <tissue evidence="2">Leaf</tissue>
    </source>
</reference>
<dbReference type="InterPro" id="IPR001810">
    <property type="entry name" value="F-box_dom"/>
</dbReference>
<dbReference type="Pfam" id="PF00646">
    <property type="entry name" value="F-box"/>
    <property type="match status" value="1"/>
</dbReference>